<dbReference type="InParanoid" id="A0A1X7VSS9"/>
<dbReference type="EnsemblMetazoa" id="Aqu2.1.43137_001">
    <property type="protein sequence ID" value="Aqu2.1.43137_001"/>
    <property type="gene ID" value="Aqu2.1.43137"/>
</dbReference>
<sequence length="66" mass="7157">MLITPPLRDTLQLYDLALGPEALGLGHTNAMGGSDPVERSSEEAEEQEVVKEMSQEQVLKAVAISY</sequence>
<accession>A0A1X7VSS9</accession>
<evidence type="ECO:0000313" key="1">
    <source>
        <dbReference type="EnsemblMetazoa" id="Aqu2.1.43137_001"/>
    </source>
</evidence>
<organism evidence="1">
    <name type="scientific">Amphimedon queenslandica</name>
    <name type="common">Sponge</name>
    <dbReference type="NCBI Taxonomy" id="400682"/>
    <lineage>
        <taxon>Eukaryota</taxon>
        <taxon>Metazoa</taxon>
        <taxon>Porifera</taxon>
        <taxon>Demospongiae</taxon>
        <taxon>Heteroscleromorpha</taxon>
        <taxon>Haplosclerida</taxon>
        <taxon>Niphatidae</taxon>
        <taxon>Amphimedon</taxon>
    </lineage>
</organism>
<reference evidence="1" key="1">
    <citation type="submission" date="2017-05" db="UniProtKB">
        <authorList>
            <consortium name="EnsemblMetazoa"/>
        </authorList>
    </citation>
    <scope>IDENTIFICATION</scope>
</reference>
<proteinExistence type="predicted"/>
<protein>
    <submittedName>
        <fullName evidence="1">Uncharacterized protein</fullName>
    </submittedName>
</protein>
<name>A0A1X7VSS9_AMPQE</name>
<dbReference type="AlphaFoldDB" id="A0A1X7VSS9"/>